<keyword evidence="5 7" id="KW-1133">Transmembrane helix</keyword>
<name>A0ABV6GFD3_9BACI</name>
<feature type="transmembrane region" description="Helical" evidence="7">
    <location>
        <begin position="15"/>
        <end position="39"/>
    </location>
</feature>
<keyword evidence="3" id="KW-1003">Cell membrane</keyword>
<evidence type="ECO:0000256" key="1">
    <source>
        <dbReference type="ARBA" id="ARBA00004651"/>
    </source>
</evidence>
<proteinExistence type="predicted"/>
<organism evidence="9 10">
    <name type="scientific">Metabacillus herbersteinensis</name>
    <dbReference type="NCBI Taxonomy" id="283816"/>
    <lineage>
        <taxon>Bacteria</taxon>
        <taxon>Bacillati</taxon>
        <taxon>Bacillota</taxon>
        <taxon>Bacilli</taxon>
        <taxon>Bacillales</taxon>
        <taxon>Bacillaceae</taxon>
        <taxon>Metabacillus</taxon>
    </lineage>
</organism>
<dbReference type="EMBL" id="JBHLVO010000010">
    <property type="protein sequence ID" value="MFC0272392.1"/>
    <property type="molecule type" value="Genomic_DNA"/>
</dbReference>
<evidence type="ECO:0000256" key="5">
    <source>
        <dbReference type="ARBA" id="ARBA00022989"/>
    </source>
</evidence>
<keyword evidence="4 7" id="KW-0812">Transmembrane</keyword>
<dbReference type="Proteomes" id="UP001589854">
    <property type="component" value="Unassembled WGS sequence"/>
</dbReference>
<evidence type="ECO:0000313" key="9">
    <source>
        <dbReference type="EMBL" id="MFC0272392.1"/>
    </source>
</evidence>
<accession>A0ABV6GFD3</accession>
<gene>
    <name evidence="9" type="ORF">ACFFIX_13205</name>
</gene>
<evidence type="ECO:0000256" key="3">
    <source>
        <dbReference type="ARBA" id="ARBA00022475"/>
    </source>
</evidence>
<dbReference type="Pfam" id="PF00528">
    <property type="entry name" value="BPD_transp_1"/>
    <property type="match status" value="1"/>
</dbReference>
<dbReference type="InterPro" id="IPR000515">
    <property type="entry name" value="MetI-like"/>
</dbReference>
<comment type="caution">
    <text evidence="9">The sequence shown here is derived from an EMBL/GenBank/DDBJ whole genome shotgun (WGS) entry which is preliminary data.</text>
</comment>
<feature type="transmembrane region" description="Helical" evidence="7">
    <location>
        <begin position="59"/>
        <end position="82"/>
    </location>
</feature>
<comment type="subcellular location">
    <subcellularLocation>
        <location evidence="1">Cell membrane</location>
        <topology evidence="1">Multi-pass membrane protein</topology>
    </subcellularLocation>
</comment>
<protein>
    <submittedName>
        <fullName evidence="9">ABC transporter permease subunit</fullName>
    </submittedName>
</protein>
<evidence type="ECO:0000259" key="8">
    <source>
        <dbReference type="Pfam" id="PF00528"/>
    </source>
</evidence>
<reference evidence="9 10" key="1">
    <citation type="submission" date="2024-09" db="EMBL/GenBank/DDBJ databases">
        <authorList>
            <person name="Sun Q."/>
            <person name="Mori K."/>
        </authorList>
    </citation>
    <scope>NUCLEOTIDE SEQUENCE [LARGE SCALE GENOMIC DNA]</scope>
    <source>
        <strain evidence="9 10">CCM 7228</strain>
    </source>
</reference>
<evidence type="ECO:0000313" key="10">
    <source>
        <dbReference type="Proteomes" id="UP001589854"/>
    </source>
</evidence>
<keyword evidence="6 7" id="KW-0472">Membrane</keyword>
<keyword evidence="2" id="KW-0813">Transport</keyword>
<evidence type="ECO:0000256" key="2">
    <source>
        <dbReference type="ARBA" id="ARBA00022448"/>
    </source>
</evidence>
<evidence type="ECO:0000256" key="4">
    <source>
        <dbReference type="ARBA" id="ARBA00022692"/>
    </source>
</evidence>
<evidence type="ECO:0000256" key="6">
    <source>
        <dbReference type="ARBA" id="ARBA00023136"/>
    </source>
</evidence>
<keyword evidence="10" id="KW-1185">Reference proteome</keyword>
<sequence length="161" mass="18542">MTMLLPQKFRERIKFAIFLLESLPDILVIILLQLLIIMIYKKTDILLMKVVAVGDERAYLLPIICLALLPTIQLYRLCLHLFEEEFTKDYVLLTRAKGLKHSFILVVHILRNTVISMFLDSKKTIWYMLSALVVVGTLKANANYDSDCPLLTTSWLPANSE</sequence>
<dbReference type="PANTHER" id="PTHR30465">
    <property type="entry name" value="INNER MEMBRANE ABC TRANSPORTER"/>
    <property type="match status" value="1"/>
</dbReference>
<feature type="domain" description="ABC transmembrane type-1" evidence="8">
    <location>
        <begin position="6"/>
        <end position="139"/>
    </location>
</feature>
<evidence type="ECO:0000256" key="7">
    <source>
        <dbReference type="SAM" id="Phobius"/>
    </source>
</evidence>
<dbReference type="PANTHER" id="PTHR30465:SF44">
    <property type="entry name" value="ABC-TYPE DIPEPTIDE_OLIGOPEPTIDE TRANSPORT SYSTEM, PERMEASE COMPONENT"/>
    <property type="match status" value="1"/>
</dbReference>